<keyword evidence="4 5" id="KW-0472">Membrane</keyword>
<reference evidence="7 8" key="1">
    <citation type="submission" date="2016-10" db="EMBL/GenBank/DDBJ databases">
        <title>Genome sequence of Planktotalea frisia SH6-1.</title>
        <authorList>
            <person name="Poehlein A."/>
            <person name="Bakenhus I."/>
            <person name="Voget S."/>
            <person name="Brinkhoff T."/>
            <person name="Simon M."/>
        </authorList>
    </citation>
    <scope>NUCLEOTIDE SEQUENCE [LARGE SCALE GENOMIC DNA]</scope>
    <source>
        <strain evidence="7 8">SH6-1</strain>
    </source>
</reference>
<dbReference type="STRING" id="696762.PFRI_23000"/>
<comment type="caution">
    <text evidence="7">The sequence shown here is derived from an EMBL/GenBank/DDBJ whole genome shotgun (WGS) entry which is preliminary data.</text>
</comment>
<sequence length="281" mass="29192">MKLFGLVALTMTAFAFNSILNRLALSPGDTGPASYAAVRLFSGAVLLALLVTLRTQAWPKITSHSFWSAGTLTLYAIAFSYAYITLPTGAGALILFGGVQVIAFSITLMRGQKIGLFSWLGASLAFGGLCYLLWPDQASDIDPFGSALMVLSALGWTLYTMAGARSSDPLGATTLAFVLAAPVGIIAWFILPDTISTRGVLLAMLSGAVTSGMGYALWYKVLPSLSMPTAAVAQLTVPVIAALGGALLLGELLSLRFVLATGLVLCGVGLTIYGQAQGRAL</sequence>
<dbReference type="InterPro" id="IPR050638">
    <property type="entry name" value="AA-Vitamin_Transporters"/>
</dbReference>
<feature type="transmembrane region" description="Helical" evidence="5">
    <location>
        <begin position="170"/>
        <end position="191"/>
    </location>
</feature>
<evidence type="ECO:0000256" key="4">
    <source>
        <dbReference type="ARBA" id="ARBA00023136"/>
    </source>
</evidence>
<proteinExistence type="predicted"/>
<dbReference type="OrthoDB" id="321830at2"/>
<dbReference type="Proteomes" id="UP000184514">
    <property type="component" value="Unassembled WGS sequence"/>
</dbReference>
<feature type="transmembrane region" description="Helical" evidence="5">
    <location>
        <begin position="230"/>
        <end position="249"/>
    </location>
</feature>
<dbReference type="PANTHER" id="PTHR32322">
    <property type="entry name" value="INNER MEMBRANE TRANSPORTER"/>
    <property type="match status" value="1"/>
</dbReference>
<keyword evidence="8" id="KW-1185">Reference proteome</keyword>
<feature type="domain" description="EamA" evidence="6">
    <location>
        <begin position="144"/>
        <end position="272"/>
    </location>
</feature>
<name>A0A1L9NVS3_9RHOB</name>
<dbReference type="Pfam" id="PF00892">
    <property type="entry name" value="EamA"/>
    <property type="match status" value="1"/>
</dbReference>
<keyword evidence="3 5" id="KW-1133">Transmembrane helix</keyword>
<feature type="transmembrane region" description="Helical" evidence="5">
    <location>
        <begin position="90"/>
        <end position="109"/>
    </location>
</feature>
<dbReference type="RefSeq" id="WP_072630854.1">
    <property type="nucleotide sequence ID" value="NZ_MLCB01000143.1"/>
</dbReference>
<comment type="subcellular location">
    <subcellularLocation>
        <location evidence="1">Membrane</location>
        <topology evidence="1">Multi-pass membrane protein</topology>
    </subcellularLocation>
</comment>
<evidence type="ECO:0000313" key="8">
    <source>
        <dbReference type="Proteomes" id="UP000184514"/>
    </source>
</evidence>
<feature type="transmembrane region" description="Helical" evidence="5">
    <location>
        <begin position="65"/>
        <end position="84"/>
    </location>
</feature>
<dbReference type="PANTHER" id="PTHR32322:SF9">
    <property type="entry name" value="AMINO-ACID METABOLITE EFFLUX PUMP-RELATED"/>
    <property type="match status" value="1"/>
</dbReference>
<keyword evidence="2 5" id="KW-0812">Transmembrane</keyword>
<feature type="transmembrane region" description="Helical" evidence="5">
    <location>
        <begin position="255"/>
        <end position="273"/>
    </location>
</feature>
<protein>
    <submittedName>
        <fullName evidence="7">Aromatic amino acid exporter</fullName>
    </submittedName>
</protein>
<evidence type="ECO:0000259" key="6">
    <source>
        <dbReference type="Pfam" id="PF00892"/>
    </source>
</evidence>
<dbReference type="InterPro" id="IPR037185">
    <property type="entry name" value="EmrE-like"/>
</dbReference>
<feature type="transmembrane region" description="Helical" evidence="5">
    <location>
        <begin position="197"/>
        <end position="218"/>
    </location>
</feature>
<feature type="transmembrane region" description="Helical" evidence="5">
    <location>
        <begin position="116"/>
        <end position="134"/>
    </location>
</feature>
<evidence type="ECO:0000256" key="2">
    <source>
        <dbReference type="ARBA" id="ARBA00022692"/>
    </source>
</evidence>
<evidence type="ECO:0000313" key="7">
    <source>
        <dbReference type="EMBL" id="OJI93400.1"/>
    </source>
</evidence>
<evidence type="ECO:0000256" key="3">
    <source>
        <dbReference type="ARBA" id="ARBA00022989"/>
    </source>
</evidence>
<dbReference type="EMBL" id="MLCB01000143">
    <property type="protein sequence ID" value="OJI93400.1"/>
    <property type="molecule type" value="Genomic_DNA"/>
</dbReference>
<evidence type="ECO:0000256" key="1">
    <source>
        <dbReference type="ARBA" id="ARBA00004141"/>
    </source>
</evidence>
<dbReference type="SUPFAM" id="SSF103481">
    <property type="entry name" value="Multidrug resistance efflux transporter EmrE"/>
    <property type="match status" value="2"/>
</dbReference>
<organism evidence="7 8">
    <name type="scientific">Planktotalea frisia</name>
    <dbReference type="NCBI Taxonomy" id="696762"/>
    <lineage>
        <taxon>Bacteria</taxon>
        <taxon>Pseudomonadati</taxon>
        <taxon>Pseudomonadota</taxon>
        <taxon>Alphaproteobacteria</taxon>
        <taxon>Rhodobacterales</taxon>
        <taxon>Paracoccaceae</taxon>
        <taxon>Planktotalea</taxon>
    </lineage>
</organism>
<dbReference type="AlphaFoldDB" id="A0A1L9NVS3"/>
<gene>
    <name evidence="7" type="ORF">PFRI_23000</name>
</gene>
<evidence type="ECO:0000256" key="5">
    <source>
        <dbReference type="SAM" id="Phobius"/>
    </source>
</evidence>
<feature type="transmembrane region" description="Helical" evidence="5">
    <location>
        <begin position="34"/>
        <end position="53"/>
    </location>
</feature>
<accession>A0A1L9NVS3</accession>
<dbReference type="InterPro" id="IPR000620">
    <property type="entry name" value="EamA_dom"/>
</dbReference>
<dbReference type="GO" id="GO:0016020">
    <property type="term" value="C:membrane"/>
    <property type="evidence" value="ECO:0007669"/>
    <property type="project" value="UniProtKB-SubCell"/>
</dbReference>